<dbReference type="GO" id="GO:0016779">
    <property type="term" value="F:nucleotidyltransferase activity"/>
    <property type="evidence" value="ECO:0007669"/>
    <property type="project" value="UniProtKB-KW"/>
</dbReference>
<reference evidence="6 7" key="1">
    <citation type="submission" date="2017-04" db="EMBL/GenBank/DDBJ databases">
        <title>Genome Sequence of the Model Brown-Rot Fungus Postia placenta SB12.</title>
        <authorList>
            <consortium name="DOE Joint Genome Institute"/>
            <person name="Gaskell J."/>
            <person name="Kersten P."/>
            <person name="Larrondo L.F."/>
            <person name="Canessa P."/>
            <person name="Martinez D."/>
            <person name="Hibbett D."/>
            <person name="Schmoll M."/>
            <person name="Kubicek C.P."/>
            <person name="Martinez A.T."/>
            <person name="Yadav J."/>
            <person name="Master E."/>
            <person name="Magnuson J.K."/>
            <person name="James T."/>
            <person name="Yaver D."/>
            <person name="Berka R."/>
            <person name="Labutti K."/>
            <person name="Lipzen A."/>
            <person name="Aerts A."/>
            <person name="Barry K."/>
            <person name="Henrissat B."/>
            <person name="Blanchette R."/>
            <person name="Grigoriev I."/>
            <person name="Cullen D."/>
        </authorList>
    </citation>
    <scope>NUCLEOTIDE SEQUENCE [LARGE SCALE GENOMIC DNA]</scope>
    <source>
        <strain evidence="6 7">MAD-698-R-SB12</strain>
    </source>
</reference>
<dbReference type="GO" id="GO:0016757">
    <property type="term" value="F:glycosyltransferase activity"/>
    <property type="evidence" value="ECO:0007669"/>
    <property type="project" value="UniProtKB-KW"/>
</dbReference>
<accession>A0A1X6N1W6</accession>
<dbReference type="RefSeq" id="XP_024339378.1">
    <property type="nucleotide sequence ID" value="XM_024476930.1"/>
</dbReference>
<dbReference type="GeneID" id="36321880"/>
<protein>
    <recommendedName>
        <fullName evidence="8">UBC core domain-containing protein</fullName>
    </recommendedName>
</protein>
<evidence type="ECO:0000256" key="4">
    <source>
        <dbReference type="ARBA" id="ARBA00023027"/>
    </source>
</evidence>
<dbReference type="InterPro" id="IPR051838">
    <property type="entry name" value="ARTD_PARP"/>
</dbReference>
<dbReference type="STRING" id="670580.A0A1X6N1W6"/>
<keyword evidence="3" id="KW-0548">Nucleotidyltransferase</keyword>
<feature type="region of interest" description="Disordered" evidence="5">
    <location>
        <begin position="258"/>
        <end position="277"/>
    </location>
</feature>
<gene>
    <name evidence="6" type="ORF">POSPLADRAFT_1033345</name>
</gene>
<proteinExistence type="predicted"/>
<evidence type="ECO:0000256" key="1">
    <source>
        <dbReference type="ARBA" id="ARBA00022676"/>
    </source>
</evidence>
<evidence type="ECO:0000313" key="6">
    <source>
        <dbReference type="EMBL" id="OSX62584.1"/>
    </source>
</evidence>
<keyword evidence="4" id="KW-0520">NAD</keyword>
<evidence type="ECO:0000313" key="7">
    <source>
        <dbReference type="Proteomes" id="UP000194127"/>
    </source>
</evidence>
<dbReference type="SUPFAM" id="SSF56399">
    <property type="entry name" value="ADP-ribosylation"/>
    <property type="match status" value="1"/>
</dbReference>
<dbReference type="PANTHER" id="PTHR21328">
    <property type="entry name" value="POLY ADP-RIBOSE POLYMERASE FAMILY, MEMBER PARP"/>
    <property type="match status" value="1"/>
</dbReference>
<evidence type="ECO:0008006" key="8">
    <source>
        <dbReference type="Google" id="ProtNLM"/>
    </source>
</evidence>
<keyword evidence="1" id="KW-0328">Glycosyltransferase</keyword>
<dbReference type="InterPro" id="IPR016135">
    <property type="entry name" value="UBQ-conjugating_enzyme/RWD"/>
</dbReference>
<dbReference type="OrthoDB" id="109543at2759"/>
<evidence type="ECO:0000256" key="2">
    <source>
        <dbReference type="ARBA" id="ARBA00022679"/>
    </source>
</evidence>
<name>A0A1X6N1W6_9APHY</name>
<dbReference type="Proteomes" id="UP000194127">
    <property type="component" value="Unassembled WGS sequence"/>
</dbReference>
<evidence type="ECO:0000256" key="3">
    <source>
        <dbReference type="ARBA" id="ARBA00022695"/>
    </source>
</evidence>
<keyword evidence="7" id="KW-1185">Reference proteome</keyword>
<organism evidence="6 7">
    <name type="scientific">Postia placenta MAD-698-R-SB12</name>
    <dbReference type="NCBI Taxonomy" id="670580"/>
    <lineage>
        <taxon>Eukaryota</taxon>
        <taxon>Fungi</taxon>
        <taxon>Dikarya</taxon>
        <taxon>Basidiomycota</taxon>
        <taxon>Agaricomycotina</taxon>
        <taxon>Agaricomycetes</taxon>
        <taxon>Polyporales</taxon>
        <taxon>Adustoporiaceae</taxon>
        <taxon>Rhodonia</taxon>
    </lineage>
</organism>
<dbReference type="Gene3D" id="3.10.110.10">
    <property type="entry name" value="Ubiquitin Conjugating Enzyme"/>
    <property type="match status" value="1"/>
</dbReference>
<keyword evidence="2" id="KW-0808">Transferase</keyword>
<dbReference type="EMBL" id="KZ110596">
    <property type="protein sequence ID" value="OSX62584.1"/>
    <property type="molecule type" value="Genomic_DNA"/>
</dbReference>
<evidence type="ECO:0000256" key="5">
    <source>
        <dbReference type="SAM" id="MobiDB-lite"/>
    </source>
</evidence>
<dbReference type="SUPFAM" id="SSF54495">
    <property type="entry name" value="UBC-like"/>
    <property type="match status" value="1"/>
</dbReference>
<sequence>MADSSVHISRGRRQYLADLQLLQAAAVLNELTINEVTVVDPSEYPSNHVFFCAVQSSRDEKTSSLLSPIARAVTENGPVSIEQLLRGTLAAVARSITAVSIPQDVGLERSAEGDFDEYDDNLTEFNDPTITPGEVIDHHTLHSDFTEIVAYGYRPGFVPIDIDEYVLSVSCPTIKLADDIPTRALMAWDRRLLAPSQHLTLLVHGLNGVYPILEGDGALCPHAVERGSNPQFKVGLTSSYKPQREHVVETIRVSGRWDKGTPQENVNEEQAQETDNMTERRERVGFDHFNLSSPMETLLNLHFMRLLKLRLKYDLGWAGVEVLLWEADRTQQKAEDIMKSMRPLPSQAIQKAEDQENELSSRYNLPPDPLLSRGSLDCINLPLLAFSYLLRRLTLCPRYCLVCHDRLQTDYVALKPYVCNSPLCTYQYYHLNWGPSLEYEICSNPDTVDVLVSLAYIAASAEALKEPLPIGIGLRVPAPDKTALVNADGLCEYDKLTYKQMCASIVMLIDQLPPVELLKVYLENPINIGNTRARLRDFDHSIPEATWSILRWCIASCTAHMEEMKTEEERIRNIGAEWRQFRFTIGAPDAEAKFQKALELAQAQDENVLSFPCLYIIRHGLWYKDVANGRLYGDGVYFAKEASISVKRYAQQNTVQWKNSSIGVSQCITVAQIVNRPQSFVYNRRYFVVDDTRWILCRYLLVKGSSADTAQSTLVQGSADTRDIPFIRHDPKSSFTFFGKQIQVPEPSYTVEKLLSDRRREPLDVQYDEEDLSILEGRSPVKQTQPVDDWTHDPEWVRTSVKNVLPLPGSATRKAKAALQRAFKTMLREQQEAKSMKELGWYIPPDMISGNQLRWIVELHSFDEDLPIAQIMKMESMNSLVVEITFPRSFPASPPFFRVLKPRFLPFTRDGEDGHTAHITAVLQPSDRRISVYGTPHGGCISAILRQIRLVVSSLRSHPNRLAKNWSVPYNMPKALRGYKKVASMYGWKSWEPQKAPPFGADNRGLRVFHVTLPAAKDHLSMALEQSVASP</sequence>
<dbReference type="AlphaFoldDB" id="A0A1X6N1W6"/>
<dbReference type="CDD" id="cd23802">
    <property type="entry name" value="UBCc_UBE2Q"/>
    <property type="match status" value="1"/>
</dbReference>